<evidence type="ECO:0000313" key="2">
    <source>
        <dbReference type="EMBL" id="MBR1141406.1"/>
    </source>
</evidence>
<evidence type="ECO:0000256" key="1">
    <source>
        <dbReference type="SAM" id="MobiDB-lite"/>
    </source>
</evidence>
<feature type="region of interest" description="Disordered" evidence="1">
    <location>
        <begin position="48"/>
        <end position="157"/>
    </location>
</feature>
<comment type="caution">
    <text evidence="2">The sequence shown here is derived from an EMBL/GenBank/DDBJ whole genome shotgun (WGS) entry which is preliminary data.</text>
</comment>
<sequence>MERWQFIRWGIAASLLAHLLIAGGIVVSTVVRPYELPKADEVPVDIVDADESQKTPEPPPPSPSPTPDLTLPQPAATPSPAAAAPPPAAPPPQDAKEAAKETAKETPKPPVPPEAPQQPSPVPSSKAETKPPAKSQSKAADAKSATKPVPAPSPSYVPAEPDLTVKYGVMLGLPAPLAPLPPAGDGSGDDAGPTATTNLADDLVAVFRRHLKSCARLPATVSPADNVMVKLRVAMTPDGRLAAEPLLIAGTASVKALQLKQSAMEALAACQPYAMLPSSRYREWKVLELSFSPQDFGG</sequence>
<protein>
    <recommendedName>
        <fullName evidence="4">TolA protein</fullName>
    </recommendedName>
</protein>
<feature type="compositionally biased region" description="Pro residues" evidence="1">
    <location>
        <begin position="108"/>
        <end position="122"/>
    </location>
</feature>
<feature type="compositionally biased region" description="Low complexity" evidence="1">
    <location>
        <begin position="123"/>
        <end position="148"/>
    </location>
</feature>
<dbReference type="Gene3D" id="3.30.1150.10">
    <property type="match status" value="1"/>
</dbReference>
<feature type="compositionally biased region" description="Low complexity" evidence="1">
    <location>
        <begin position="67"/>
        <end position="82"/>
    </location>
</feature>
<gene>
    <name evidence="2" type="ORF">JQ619_37240</name>
</gene>
<evidence type="ECO:0008006" key="4">
    <source>
        <dbReference type="Google" id="ProtNLM"/>
    </source>
</evidence>
<evidence type="ECO:0000313" key="3">
    <source>
        <dbReference type="Proteomes" id="UP001314635"/>
    </source>
</evidence>
<proteinExistence type="predicted"/>
<accession>A0ABS5GLE9</accession>
<reference evidence="3" key="1">
    <citation type="journal article" date="2021" name="ISME J.">
        <title>Evolutionary origin and ecological implication of a unique nif island in free-living Bradyrhizobium lineages.</title>
        <authorList>
            <person name="Tao J."/>
        </authorList>
    </citation>
    <scope>NUCLEOTIDE SEQUENCE [LARGE SCALE GENOMIC DNA]</scope>
    <source>
        <strain evidence="3">SZCCT0094</strain>
    </source>
</reference>
<dbReference type="RefSeq" id="WP_172242131.1">
    <property type="nucleotide sequence ID" value="NZ_JABFDP010000036.1"/>
</dbReference>
<keyword evidence="3" id="KW-1185">Reference proteome</keyword>
<dbReference type="EMBL" id="JAFCLK010000064">
    <property type="protein sequence ID" value="MBR1141406.1"/>
    <property type="molecule type" value="Genomic_DNA"/>
</dbReference>
<feature type="compositionally biased region" description="Pro residues" evidence="1">
    <location>
        <begin position="83"/>
        <end position="93"/>
    </location>
</feature>
<name>A0ABS5GLE9_9BRAD</name>
<feature type="compositionally biased region" description="Basic and acidic residues" evidence="1">
    <location>
        <begin position="94"/>
        <end position="107"/>
    </location>
</feature>
<dbReference type="Proteomes" id="UP001314635">
    <property type="component" value="Unassembled WGS sequence"/>
</dbReference>
<organism evidence="2 3">
    <name type="scientific">Bradyrhizobium denitrificans</name>
    <dbReference type="NCBI Taxonomy" id="2734912"/>
    <lineage>
        <taxon>Bacteria</taxon>
        <taxon>Pseudomonadati</taxon>
        <taxon>Pseudomonadota</taxon>
        <taxon>Alphaproteobacteria</taxon>
        <taxon>Hyphomicrobiales</taxon>
        <taxon>Nitrobacteraceae</taxon>
        <taxon>Bradyrhizobium</taxon>
    </lineage>
</organism>
<feature type="compositionally biased region" description="Pro residues" evidence="1">
    <location>
        <begin position="56"/>
        <end position="66"/>
    </location>
</feature>